<name>A0A1H3A6Y3_9PSED</name>
<dbReference type="Proteomes" id="UP000243778">
    <property type="component" value="Unassembled WGS sequence"/>
</dbReference>
<evidence type="ECO:0000313" key="2">
    <source>
        <dbReference type="EMBL" id="SDX25068.1"/>
    </source>
</evidence>
<feature type="chain" id="PRO_5017288221" description="Lipoprotein" evidence="1">
    <location>
        <begin position="26"/>
        <end position="240"/>
    </location>
</feature>
<organism evidence="2 3">
    <name type="scientific">Pseudomonas kuykendallii</name>
    <dbReference type="NCBI Taxonomy" id="1007099"/>
    <lineage>
        <taxon>Bacteria</taxon>
        <taxon>Pseudomonadati</taxon>
        <taxon>Pseudomonadota</taxon>
        <taxon>Gammaproteobacteria</taxon>
        <taxon>Pseudomonadales</taxon>
        <taxon>Pseudomonadaceae</taxon>
        <taxon>Pseudomonas</taxon>
    </lineage>
</organism>
<evidence type="ECO:0000256" key="1">
    <source>
        <dbReference type="SAM" id="SignalP"/>
    </source>
</evidence>
<dbReference type="EMBL" id="FNNU01000003">
    <property type="protein sequence ID" value="SDX25068.1"/>
    <property type="molecule type" value="Genomic_DNA"/>
</dbReference>
<evidence type="ECO:0008006" key="4">
    <source>
        <dbReference type="Google" id="ProtNLM"/>
    </source>
</evidence>
<feature type="signal peptide" evidence="1">
    <location>
        <begin position="1"/>
        <end position="25"/>
    </location>
</feature>
<accession>A0A1H3A6Y3</accession>
<keyword evidence="1" id="KW-0732">Signal</keyword>
<dbReference type="RefSeq" id="WP_090228718.1">
    <property type="nucleotide sequence ID" value="NZ_FNNU01000003.1"/>
</dbReference>
<dbReference type="PROSITE" id="PS51257">
    <property type="entry name" value="PROKAR_LIPOPROTEIN"/>
    <property type="match status" value="1"/>
</dbReference>
<protein>
    <recommendedName>
        <fullName evidence="4">Lipoprotein</fullName>
    </recommendedName>
</protein>
<reference evidence="3" key="1">
    <citation type="submission" date="2016-10" db="EMBL/GenBank/DDBJ databases">
        <authorList>
            <person name="Varghese N."/>
            <person name="Submissions S."/>
        </authorList>
    </citation>
    <scope>NUCLEOTIDE SEQUENCE [LARGE SCALE GENOMIC DNA]</scope>
    <source>
        <strain evidence="3">NRRL B-59562</strain>
    </source>
</reference>
<sequence>MDRIRRALFALPVMFLLVLTGCATPQGPVPLDQAFWADQHERIGIAITEVPKPQALMAGQQGLLDVAINTATSATMRSKVETWDTSSLKDFPNEVAKTLTERGYQATVLEQPLKLNALKPVKGAKLGYSKLDYTSFKATHNVDKLVVFAVASTGTYRTYYGFIPTSAPITQVVVSAYVIDLDDNRLLYYQPFTTNRVVDGEWDEGPEFPNLTNTYYQALDQTQQNLMLPFKAQQISAVQP</sequence>
<evidence type="ECO:0000313" key="3">
    <source>
        <dbReference type="Proteomes" id="UP000243778"/>
    </source>
</evidence>
<dbReference type="OrthoDB" id="6864769at2"/>
<dbReference type="STRING" id="1007099.SAMN05216287_2588"/>
<gene>
    <name evidence="2" type="ORF">SAMN05216287_2588</name>
</gene>
<keyword evidence="3" id="KW-1185">Reference proteome</keyword>
<proteinExistence type="predicted"/>
<dbReference type="AlphaFoldDB" id="A0A1H3A6Y3"/>